<dbReference type="EMBL" id="WIXE01021579">
    <property type="protein sequence ID" value="KAK5968254.1"/>
    <property type="molecule type" value="Genomic_DNA"/>
</dbReference>
<dbReference type="AlphaFoldDB" id="A0AAN8IXJ2"/>
<reference evidence="1 2" key="1">
    <citation type="submission" date="2019-10" db="EMBL/GenBank/DDBJ databases">
        <title>Assembly and Annotation for the nematode Trichostrongylus colubriformis.</title>
        <authorList>
            <person name="Martin J."/>
        </authorList>
    </citation>
    <scope>NUCLEOTIDE SEQUENCE [LARGE SCALE GENOMIC DNA]</scope>
    <source>
        <strain evidence="1">G859</strain>
        <tissue evidence="1">Whole worm</tissue>
    </source>
</reference>
<dbReference type="InterPro" id="IPR032710">
    <property type="entry name" value="NTF2-like_dom_sf"/>
</dbReference>
<evidence type="ECO:0008006" key="3">
    <source>
        <dbReference type="Google" id="ProtNLM"/>
    </source>
</evidence>
<proteinExistence type="predicted"/>
<evidence type="ECO:0000313" key="1">
    <source>
        <dbReference type="EMBL" id="KAK5968254.1"/>
    </source>
</evidence>
<dbReference type="Gene3D" id="3.10.450.50">
    <property type="match status" value="1"/>
</dbReference>
<protein>
    <recommendedName>
        <fullName evidence="3">DUF4440 domain-containing protein</fullName>
    </recommendedName>
</protein>
<organism evidence="1 2">
    <name type="scientific">Trichostrongylus colubriformis</name>
    <name type="common">Black scour worm</name>
    <dbReference type="NCBI Taxonomy" id="6319"/>
    <lineage>
        <taxon>Eukaryota</taxon>
        <taxon>Metazoa</taxon>
        <taxon>Ecdysozoa</taxon>
        <taxon>Nematoda</taxon>
        <taxon>Chromadorea</taxon>
        <taxon>Rhabditida</taxon>
        <taxon>Rhabditina</taxon>
        <taxon>Rhabditomorpha</taxon>
        <taxon>Strongyloidea</taxon>
        <taxon>Trichostrongylidae</taxon>
        <taxon>Trichostrongylus</taxon>
    </lineage>
</organism>
<sequence length="133" mass="15480">MKSSTFIHTMKPEEAQAALKPIYDEMVKNVKEGKLEENFKYLHPDGVIVYKGKSAHYGKDQIGVAMKKLIEEYKPKNIKREKECYGGCEFCICASYEAHFDTAQGLKKVPEYQIWKKHDGHWKLYHMEYDLGA</sequence>
<evidence type="ECO:0000313" key="2">
    <source>
        <dbReference type="Proteomes" id="UP001331761"/>
    </source>
</evidence>
<accession>A0AAN8IXJ2</accession>
<comment type="caution">
    <text evidence="1">The sequence shown here is derived from an EMBL/GenBank/DDBJ whole genome shotgun (WGS) entry which is preliminary data.</text>
</comment>
<name>A0AAN8IXJ2_TRICO</name>
<dbReference type="SUPFAM" id="SSF54427">
    <property type="entry name" value="NTF2-like"/>
    <property type="match status" value="1"/>
</dbReference>
<gene>
    <name evidence="1" type="ORF">GCK32_014401</name>
</gene>
<dbReference type="Proteomes" id="UP001331761">
    <property type="component" value="Unassembled WGS sequence"/>
</dbReference>
<keyword evidence="2" id="KW-1185">Reference proteome</keyword>